<evidence type="ECO:0000313" key="1">
    <source>
        <dbReference type="EMBL" id="CUN51736.1"/>
    </source>
</evidence>
<evidence type="ECO:0000313" key="2">
    <source>
        <dbReference type="Proteomes" id="UP000095746"/>
    </source>
</evidence>
<name>A0A173XL18_FLAPL</name>
<dbReference type="RefSeq" id="WP_009257762.1">
    <property type="nucleotide sequence ID" value="NZ_BAABZG010000001.1"/>
</dbReference>
<gene>
    <name evidence="1" type="ORF">ERS852411_00007</name>
</gene>
<sequence>MRKKRKTVWAFLDGKKLVDVVQAALDNNMMVDDLKAKLIAENPGHEVTFKVL</sequence>
<protein>
    <submittedName>
        <fullName evidence="1">Uncharacterized protein</fullName>
    </submittedName>
</protein>
<reference evidence="1 2" key="1">
    <citation type="submission" date="2015-09" db="EMBL/GenBank/DDBJ databases">
        <authorList>
            <consortium name="Pathogen Informatics"/>
        </authorList>
    </citation>
    <scope>NUCLEOTIDE SEQUENCE [LARGE SCALE GENOMIC DNA]</scope>
    <source>
        <strain evidence="1 2">2789STDY5608854</strain>
    </source>
</reference>
<organism evidence="1 2">
    <name type="scientific">Flavonifractor plautii</name>
    <name type="common">Fusobacterium plautii</name>
    <dbReference type="NCBI Taxonomy" id="292800"/>
    <lineage>
        <taxon>Bacteria</taxon>
        <taxon>Bacillati</taxon>
        <taxon>Bacillota</taxon>
        <taxon>Clostridia</taxon>
        <taxon>Eubacteriales</taxon>
        <taxon>Oscillospiraceae</taxon>
        <taxon>Flavonifractor</taxon>
    </lineage>
</organism>
<accession>A0A173XL18</accession>
<dbReference type="Proteomes" id="UP000095746">
    <property type="component" value="Unassembled WGS sequence"/>
</dbReference>
<proteinExistence type="predicted"/>
<dbReference type="AlphaFoldDB" id="A0A173XL18"/>
<dbReference type="EMBL" id="CYZT01000001">
    <property type="protein sequence ID" value="CUN51736.1"/>
    <property type="molecule type" value="Genomic_DNA"/>
</dbReference>